<accession>A0ABU1IX90</accession>
<keyword evidence="5" id="KW-1185">Reference proteome</keyword>
<dbReference type="Proteomes" id="UP001185028">
    <property type="component" value="Unassembled WGS sequence"/>
</dbReference>
<feature type="domain" description="SLH" evidence="3">
    <location>
        <begin position="137"/>
        <end position="200"/>
    </location>
</feature>
<evidence type="ECO:0000259" key="3">
    <source>
        <dbReference type="PROSITE" id="PS51272"/>
    </source>
</evidence>
<feature type="signal peptide" evidence="2">
    <location>
        <begin position="1"/>
        <end position="24"/>
    </location>
</feature>
<evidence type="ECO:0000256" key="1">
    <source>
        <dbReference type="SAM" id="MobiDB-lite"/>
    </source>
</evidence>
<gene>
    <name evidence="4" type="ORF">JOC58_001746</name>
</gene>
<dbReference type="PROSITE" id="PS51272">
    <property type="entry name" value="SLH"/>
    <property type="match status" value="2"/>
</dbReference>
<dbReference type="PROSITE" id="PS51257">
    <property type="entry name" value="PROKAR_LIPOPROTEIN"/>
    <property type="match status" value="1"/>
</dbReference>
<comment type="caution">
    <text evidence="4">The sequence shown here is derived from an EMBL/GenBank/DDBJ whole genome shotgun (WGS) entry which is preliminary data.</text>
</comment>
<name>A0ABU1IX90_9BACL</name>
<evidence type="ECO:0000256" key="2">
    <source>
        <dbReference type="SAM" id="SignalP"/>
    </source>
</evidence>
<dbReference type="Pfam" id="PF00395">
    <property type="entry name" value="SLH"/>
    <property type="match status" value="2"/>
</dbReference>
<reference evidence="4 5" key="1">
    <citation type="submission" date="2023-07" db="EMBL/GenBank/DDBJ databases">
        <title>Genomic Encyclopedia of Type Strains, Phase IV (KMG-IV): sequencing the most valuable type-strain genomes for metagenomic binning, comparative biology and taxonomic classification.</title>
        <authorList>
            <person name="Goeker M."/>
        </authorList>
    </citation>
    <scope>NUCLEOTIDE SEQUENCE [LARGE SCALE GENOMIC DNA]</scope>
    <source>
        <strain evidence="4 5">DSM 22170</strain>
    </source>
</reference>
<dbReference type="InterPro" id="IPR001119">
    <property type="entry name" value="SLH_dom"/>
</dbReference>
<protein>
    <recommendedName>
        <fullName evidence="3">SLH domain-containing protein</fullName>
    </recommendedName>
</protein>
<evidence type="ECO:0000313" key="5">
    <source>
        <dbReference type="Proteomes" id="UP001185028"/>
    </source>
</evidence>
<organism evidence="4 5">
    <name type="scientific">Paenibacillus hunanensis</name>
    <dbReference type="NCBI Taxonomy" id="539262"/>
    <lineage>
        <taxon>Bacteria</taxon>
        <taxon>Bacillati</taxon>
        <taxon>Bacillota</taxon>
        <taxon>Bacilli</taxon>
        <taxon>Bacillales</taxon>
        <taxon>Paenibacillaceae</taxon>
        <taxon>Paenibacillus</taxon>
    </lineage>
</organism>
<dbReference type="EMBL" id="JAVDQH010000005">
    <property type="protein sequence ID" value="MDR6243853.1"/>
    <property type="molecule type" value="Genomic_DNA"/>
</dbReference>
<feature type="chain" id="PRO_5047257893" description="SLH domain-containing protein" evidence="2">
    <location>
        <begin position="25"/>
        <end position="495"/>
    </location>
</feature>
<feature type="domain" description="SLH" evidence="3">
    <location>
        <begin position="292"/>
        <end position="359"/>
    </location>
</feature>
<sequence length="495" mass="54791">MMKKRLSLGLLLVVALLAGCTDKAAPSATSTSETATGQEATGAEEQGTTTADPLAAPTPVKVVVEGASSSDSSPASELPDDIGNVPEKQQITKLLQSGAVKLDNPASFEPSQPITRSEFIRWMYGYDNKHIKPKLASQPSFSDVDSSNPDYTLIEGLQAAGVITGFPDGTMQLDKELTRQELTLLWGWYERERGVTNPIVDLSVTQFALKKYKDGAQISDTYVAAVGFYANQDKHPLEQTFGVKDKLEPQQPVTRAQAARWIVENTTIADQQQEQNEVTKELQTEATEAMAAQQATQTVTVNDIATSPVQWQIRRLISSGIPVLDGQGHFQPDTSITRRDFIRWMYQYDPKELTPADQPPPAFTDVQNTDLDYTLVDKLRQADLLPAVDNNELKLDQPLTREQLTVLWAWYQQMDNVREPILALSTVQDSLFTISDGKEIGTSYSNKEPYIRAVATFVYGEPTYRNVFGFTTLLKPQAAVSRAEAAQWLVEYTES</sequence>
<feature type="region of interest" description="Disordered" evidence="1">
    <location>
        <begin position="23"/>
        <end position="57"/>
    </location>
</feature>
<evidence type="ECO:0000313" key="4">
    <source>
        <dbReference type="EMBL" id="MDR6243853.1"/>
    </source>
</evidence>
<feature type="compositionally biased region" description="Low complexity" evidence="1">
    <location>
        <begin position="67"/>
        <end position="76"/>
    </location>
</feature>
<keyword evidence="2" id="KW-0732">Signal</keyword>
<dbReference type="RefSeq" id="WP_188777038.1">
    <property type="nucleotide sequence ID" value="NZ_BMMB01000008.1"/>
</dbReference>
<feature type="region of interest" description="Disordered" evidence="1">
    <location>
        <begin position="64"/>
        <end position="83"/>
    </location>
</feature>
<proteinExistence type="predicted"/>